<dbReference type="Gene3D" id="3.40.50.1820">
    <property type="entry name" value="alpha/beta hydrolase"/>
    <property type="match status" value="1"/>
</dbReference>
<dbReference type="GO" id="GO:0005615">
    <property type="term" value="C:extracellular space"/>
    <property type="evidence" value="ECO:0007669"/>
    <property type="project" value="TreeGrafter"/>
</dbReference>
<evidence type="ECO:0000256" key="5">
    <source>
        <dbReference type="SAM" id="SignalP"/>
    </source>
</evidence>
<dbReference type="GO" id="GO:0016042">
    <property type="term" value="P:lipid catabolic process"/>
    <property type="evidence" value="ECO:0007669"/>
    <property type="project" value="TreeGrafter"/>
</dbReference>
<dbReference type="Pfam" id="PF00151">
    <property type="entry name" value="Lipase"/>
    <property type="match status" value="1"/>
</dbReference>
<accession>A0A9J6BFK4</accession>
<dbReference type="InterPro" id="IPR033906">
    <property type="entry name" value="Lipase_N"/>
</dbReference>
<feature type="signal peptide" evidence="5">
    <location>
        <begin position="1"/>
        <end position="17"/>
    </location>
</feature>
<feature type="domain" description="Lipase" evidence="6">
    <location>
        <begin position="56"/>
        <end position="329"/>
    </location>
</feature>
<evidence type="ECO:0000259" key="6">
    <source>
        <dbReference type="Pfam" id="PF00151"/>
    </source>
</evidence>
<evidence type="ECO:0000256" key="3">
    <source>
        <dbReference type="ARBA" id="ARBA00022525"/>
    </source>
</evidence>
<comment type="similarity">
    <text evidence="2 4">Belongs to the AB hydrolase superfamily. Lipase family.</text>
</comment>
<dbReference type="Proteomes" id="UP001107558">
    <property type="component" value="Chromosome 4"/>
</dbReference>
<evidence type="ECO:0000256" key="4">
    <source>
        <dbReference type="RuleBase" id="RU004262"/>
    </source>
</evidence>
<gene>
    <name evidence="7" type="ORF">PVAND_016604</name>
</gene>
<dbReference type="InterPro" id="IPR000734">
    <property type="entry name" value="TAG_lipase"/>
</dbReference>
<reference evidence="7" key="1">
    <citation type="submission" date="2021-03" db="EMBL/GenBank/DDBJ databases">
        <title>Chromosome level genome of the anhydrobiotic midge Polypedilum vanderplanki.</title>
        <authorList>
            <person name="Yoshida Y."/>
            <person name="Kikawada T."/>
            <person name="Gusev O."/>
        </authorList>
    </citation>
    <scope>NUCLEOTIDE SEQUENCE</scope>
    <source>
        <strain evidence="7">NIAS01</strain>
        <tissue evidence="7">Whole body or cell culture</tissue>
    </source>
</reference>
<dbReference type="InterPro" id="IPR013818">
    <property type="entry name" value="Lipase"/>
</dbReference>
<dbReference type="CDD" id="cd00707">
    <property type="entry name" value="Pancreat_lipase_like"/>
    <property type="match status" value="1"/>
</dbReference>
<dbReference type="SUPFAM" id="SSF53474">
    <property type="entry name" value="alpha/beta-Hydrolases"/>
    <property type="match status" value="1"/>
</dbReference>
<evidence type="ECO:0000313" key="8">
    <source>
        <dbReference type="Proteomes" id="UP001107558"/>
    </source>
</evidence>
<evidence type="ECO:0000256" key="1">
    <source>
        <dbReference type="ARBA" id="ARBA00004613"/>
    </source>
</evidence>
<dbReference type="OrthoDB" id="199913at2759"/>
<proteinExistence type="inferred from homology"/>
<dbReference type="GO" id="GO:0017171">
    <property type="term" value="F:serine hydrolase activity"/>
    <property type="evidence" value="ECO:0007669"/>
    <property type="project" value="TreeGrafter"/>
</dbReference>
<dbReference type="PANTHER" id="PTHR11610">
    <property type="entry name" value="LIPASE"/>
    <property type="match status" value="1"/>
</dbReference>
<comment type="subcellular location">
    <subcellularLocation>
        <location evidence="1">Secreted</location>
    </subcellularLocation>
</comment>
<dbReference type="GO" id="GO:0016298">
    <property type="term" value="F:lipase activity"/>
    <property type="evidence" value="ECO:0007669"/>
    <property type="project" value="InterPro"/>
</dbReference>
<evidence type="ECO:0000256" key="2">
    <source>
        <dbReference type="ARBA" id="ARBA00010701"/>
    </source>
</evidence>
<keyword evidence="5" id="KW-0732">Signal</keyword>
<dbReference type="AlphaFoldDB" id="A0A9J6BFK4"/>
<keyword evidence="8" id="KW-1185">Reference proteome</keyword>
<dbReference type="InterPro" id="IPR029058">
    <property type="entry name" value="AB_hydrolase_fold"/>
</dbReference>
<evidence type="ECO:0000313" key="7">
    <source>
        <dbReference type="EMBL" id="KAG5668673.1"/>
    </source>
</evidence>
<comment type="caution">
    <text evidence="7">The sequence shown here is derived from an EMBL/GenBank/DDBJ whole genome shotgun (WGS) entry which is preliminary data.</text>
</comment>
<organism evidence="7 8">
    <name type="scientific">Polypedilum vanderplanki</name>
    <name type="common">Sleeping chironomid midge</name>
    <dbReference type="NCBI Taxonomy" id="319348"/>
    <lineage>
        <taxon>Eukaryota</taxon>
        <taxon>Metazoa</taxon>
        <taxon>Ecdysozoa</taxon>
        <taxon>Arthropoda</taxon>
        <taxon>Hexapoda</taxon>
        <taxon>Insecta</taxon>
        <taxon>Pterygota</taxon>
        <taxon>Neoptera</taxon>
        <taxon>Endopterygota</taxon>
        <taxon>Diptera</taxon>
        <taxon>Nematocera</taxon>
        <taxon>Chironomoidea</taxon>
        <taxon>Chironomidae</taxon>
        <taxon>Chironominae</taxon>
        <taxon>Polypedilum</taxon>
        <taxon>Polypedilum</taxon>
    </lineage>
</organism>
<dbReference type="EMBL" id="JADBJN010000004">
    <property type="protein sequence ID" value="KAG5668673.1"/>
    <property type="molecule type" value="Genomic_DNA"/>
</dbReference>
<feature type="chain" id="PRO_5039891599" description="Lipase domain-containing protein" evidence="5">
    <location>
        <begin position="18"/>
        <end position="332"/>
    </location>
</feature>
<sequence>MKLILIAFLICLAGVFSHPLNSDEPRWTITRDGDGKMHLVDLNPVDAEVEPAFDAWTDTFFMLFTRSNPTEGQRITWTRESIEQSNFRRGGQVRFLIHGWVASWESEENPRTTREFLTLGDFNVIVVDWSVGAGAANYITSRNRVGITGQVIAHFIDFLDENNYASHRNTNVIGLSLGAHVAGHTGKNVQRGRINAIFGNDPAGPLFNINNPSDRLDIGDAEYTEVIHTNAGVLGFDEPITHSSFYPNFGRNQPGCGVDIGGGCAHERSTHLHSESINSNRFVARQCASYAEIVAENCPGTGVTGIMGGDSAKSIRGVFFLTTNAQSPFAQG</sequence>
<dbReference type="PANTHER" id="PTHR11610:SF150">
    <property type="entry name" value="FI01825P-RELATED"/>
    <property type="match status" value="1"/>
</dbReference>
<name>A0A9J6BFK4_POLVA</name>
<protein>
    <recommendedName>
        <fullName evidence="6">Lipase domain-containing protein</fullName>
    </recommendedName>
</protein>
<dbReference type="FunFam" id="3.40.50.1820:FF:000076">
    <property type="entry name" value="phospholipase A1"/>
    <property type="match status" value="1"/>
</dbReference>
<keyword evidence="3" id="KW-0964">Secreted</keyword>
<dbReference type="PRINTS" id="PR00821">
    <property type="entry name" value="TAGLIPASE"/>
</dbReference>